<feature type="compositionally biased region" description="Polar residues" evidence="1">
    <location>
        <begin position="292"/>
        <end position="309"/>
    </location>
</feature>
<reference evidence="3 4" key="1">
    <citation type="submission" date="2016-04" db="EMBL/GenBank/DDBJ databases">
        <authorList>
            <person name="Chen L."/>
            <person name="Zhuang W."/>
            <person name="Wang G."/>
        </authorList>
    </citation>
    <scope>NUCLEOTIDE SEQUENCE [LARGE SCALE GENOMIC DNA]</scope>
    <source>
        <strain evidence="4">GR20</strain>
    </source>
</reference>
<feature type="region of interest" description="Disordered" evidence="1">
    <location>
        <begin position="1"/>
        <end position="25"/>
    </location>
</feature>
<gene>
    <name evidence="3" type="ORF">A4D02_29955</name>
</gene>
<organism evidence="3 4">
    <name type="scientific">Niastella koreensis</name>
    <dbReference type="NCBI Taxonomy" id="354356"/>
    <lineage>
        <taxon>Bacteria</taxon>
        <taxon>Pseudomonadati</taxon>
        <taxon>Bacteroidota</taxon>
        <taxon>Chitinophagia</taxon>
        <taxon>Chitinophagales</taxon>
        <taxon>Chitinophagaceae</taxon>
        <taxon>Niastella</taxon>
    </lineage>
</organism>
<dbReference type="RefSeq" id="WP_014216788.1">
    <property type="nucleotide sequence ID" value="NZ_LWBO01000011.1"/>
</dbReference>
<dbReference type="InterPro" id="IPR025295">
    <property type="entry name" value="eCIS_core_dom"/>
</dbReference>
<keyword evidence="4" id="KW-1185">Reference proteome</keyword>
<dbReference type="Pfam" id="PF13699">
    <property type="entry name" value="eCIS_core"/>
    <property type="match status" value="1"/>
</dbReference>
<feature type="region of interest" description="Disordered" evidence="1">
    <location>
        <begin position="275"/>
        <end position="341"/>
    </location>
</feature>
<proteinExistence type="predicted"/>
<feature type="compositionally biased region" description="Basic and acidic residues" evidence="1">
    <location>
        <begin position="83"/>
        <end position="95"/>
    </location>
</feature>
<name>A0ABX3NYT6_9BACT</name>
<dbReference type="EMBL" id="LWBO01000011">
    <property type="protein sequence ID" value="OQP49219.1"/>
    <property type="molecule type" value="Genomic_DNA"/>
</dbReference>
<sequence length="1316" mass="146081">MFTSADKSNTTRVNRQQQTAGTTFFRKAGEDTFFGSTEQPSFFSPAVQTKLTVSSPDDPQEKEADAVADQVMRMPEPVSMPSAREDDTLQKKEEGTVGQVTGVQHPVISRIIQCKGAMVQTKLGTPVQRSYLGDDTGSFDIYPKHLSLYPSDVLQQSGRGPPTSSIPFEQSLSTSKGGGHALPGDTRQFMERRFNADFSGVRIHTGSHAEYLSTQINAQAFAHGNDIYFNSGRYSPNTASGGLLLAHELTHTIQQGASKSHAPGNAATAIARKPIVQRSSGAEQEEAATPDAEQTLQPKNELSSWSVNSGGELAQPKEEERKEEEDKESLSQTPVIQKQYDSEEQVQRSVVDDALAYIDSVTDCISLDLDVAKACALRKAQQVALHIPGYRALRVVLGRDPITSDGVERNGRNFLEAAFDLMPGGLLLHQKLEEQHQLDAAAAWIDEQLARVENLVTGLFNDIERFWNRLGITDLGSPMDVLRNAANIVLGFINRVIDFAVEAASELLAMIKEYLLTKIVDFIKTQTTAYPLLRVILGRDPVTDEVVPTNGTTILNALLELGGEEGIQQRTQMQQTGTFQKAVDFIDEGISLFSRTYDEMVTAFHNIWNIVTINSLMDPIGTFTQIYNQFAGPVGRVLDFVLRVGAEILKFIKEVLMQRLSAWAREQRGYELVTVIIGKDPFTNAVVPRNVENLIRGFMSLMEGGREQFEQLKESGAIDRTVVKVNAAVARLNMTPAYIVQLFVDLWNSFSIHDIANPIAAFQRIIARFGEPIGRLIAFVITIVQIVIEAILIIMKFPFDLINNIIAKAMQAFEMIKRDPVGFLKNLLRAIKQGFIQFFDNILQHLLTGLVGWLTSELRDAGVPAFADTSLRGIISWVLQVLGISMEKIWQKLAAHPRIGPQRVARIRSMINTLEGIWTFIKDVQERGMAAIWDKIKEQLTNLWDTILNAVKSWIMEQIVNRMVTRLLSMLDPTGIMAVVNSTIALYNAIQSFIKYLREMLEIVNSFVEGVVDIASGNITTAANYLERTLARAVPIIIGFLANQVGLSGIGHRVGEMIGRAQEMVDQALTWLVNKAVDTAFNLIDRLMGTQQPDAPAHDPEKQAKIDAGLADIDTEEAKYLSSGKITHEQAQLVAQTVKGNHPVFTSLEAVSGQGTWDYEYAASPKAKKPGPAKALTLPSGDAEADWEKVKAGELMDVSNFDNTIGQQMNLNPDFISDRDSQGRTNRQRGAAGLTAFLSHTDFVELHHTTQSFFSILDEHSHSFHQSVVDDPDYHPMAGDAGYLSWRGEVGWYKGEVRLLGDVYNLIRQRYWRRRF</sequence>
<evidence type="ECO:0000259" key="2">
    <source>
        <dbReference type="Pfam" id="PF13699"/>
    </source>
</evidence>
<dbReference type="SUPFAM" id="SSF48371">
    <property type="entry name" value="ARM repeat"/>
    <property type="match status" value="1"/>
</dbReference>
<evidence type="ECO:0000313" key="4">
    <source>
        <dbReference type="Proteomes" id="UP000192277"/>
    </source>
</evidence>
<feature type="compositionally biased region" description="Polar residues" evidence="1">
    <location>
        <begin position="155"/>
        <end position="175"/>
    </location>
</feature>
<protein>
    <recommendedName>
        <fullName evidence="2">eCIS core domain-containing protein</fullName>
    </recommendedName>
</protein>
<evidence type="ECO:0000313" key="3">
    <source>
        <dbReference type="EMBL" id="OQP49219.1"/>
    </source>
</evidence>
<feature type="compositionally biased region" description="Polar residues" evidence="1">
    <location>
        <begin position="1"/>
        <end position="22"/>
    </location>
</feature>
<feature type="region of interest" description="Disordered" evidence="1">
    <location>
        <begin position="155"/>
        <end position="183"/>
    </location>
</feature>
<evidence type="ECO:0000256" key="1">
    <source>
        <dbReference type="SAM" id="MobiDB-lite"/>
    </source>
</evidence>
<dbReference type="InterPro" id="IPR016024">
    <property type="entry name" value="ARM-type_fold"/>
</dbReference>
<comment type="caution">
    <text evidence="3">The sequence shown here is derived from an EMBL/GenBank/DDBJ whole genome shotgun (WGS) entry which is preliminary data.</text>
</comment>
<feature type="region of interest" description="Disordered" evidence="1">
    <location>
        <begin position="74"/>
        <end position="100"/>
    </location>
</feature>
<dbReference type="Proteomes" id="UP000192277">
    <property type="component" value="Unassembled WGS sequence"/>
</dbReference>
<feature type="domain" description="eCIS core" evidence="2">
    <location>
        <begin position="182"/>
        <end position="257"/>
    </location>
</feature>
<accession>A0ABX3NYT6</accession>